<comment type="caution">
    <text evidence="1">The sequence shown here is derived from an EMBL/GenBank/DDBJ whole genome shotgun (WGS) entry which is preliminary data.</text>
</comment>
<gene>
    <name evidence="1" type="ORF">JOC77_000981</name>
</gene>
<dbReference type="SUPFAM" id="SSF160379">
    <property type="entry name" value="SP0830-like"/>
    <property type="match status" value="1"/>
</dbReference>
<protein>
    <submittedName>
        <fullName evidence="1">Uncharacterized protein (DUF1697 family)</fullName>
    </submittedName>
</protein>
<dbReference type="PANTHER" id="PTHR36439">
    <property type="entry name" value="BLL4334 PROTEIN"/>
    <property type="match status" value="1"/>
</dbReference>
<name>A0ABS2QFJ6_9BACI</name>
<reference evidence="1 2" key="1">
    <citation type="submission" date="2021-01" db="EMBL/GenBank/DDBJ databases">
        <title>Genomic Encyclopedia of Type Strains, Phase IV (KMG-IV): sequencing the most valuable type-strain genomes for metagenomic binning, comparative biology and taxonomic classification.</title>
        <authorList>
            <person name="Goeker M."/>
        </authorList>
    </citation>
    <scope>NUCLEOTIDE SEQUENCE [LARGE SCALE GENOMIC DNA]</scope>
    <source>
        <strain evidence="1 2">DSM 105482</strain>
    </source>
</reference>
<dbReference type="Pfam" id="PF08002">
    <property type="entry name" value="DUF1697"/>
    <property type="match status" value="1"/>
</dbReference>
<keyword evidence="2" id="KW-1185">Reference proteome</keyword>
<evidence type="ECO:0000313" key="1">
    <source>
        <dbReference type="EMBL" id="MBM7691574.1"/>
    </source>
</evidence>
<dbReference type="Proteomes" id="UP000823486">
    <property type="component" value="Unassembled WGS sequence"/>
</dbReference>
<sequence>MTIYIALLRGINVGGKNKIKMTDLREALGALGLERIQTYIQSGNVLFESEEEEAVLRQRIEQQVEKVFGLSIKVILRMSEEMKKILASCPFTVKQLAEANSSSEGECLYVSMLVDVPGPIGSKS</sequence>
<dbReference type="EMBL" id="JAFBFI010000003">
    <property type="protein sequence ID" value="MBM7691574.1"/>
    <property type="molecule type" value="Genomic_DNA"/>
</dbReference>
<accession>A0ABS2QFJ6</accession>
<dbReference type="RefSeq" id="WP_338047178.1">
    <property type="nucleotide sequence ID" value="NZ_JAFBFI010000003.1"/>
</dbReference>
<organism evidence="1 2">
    <name type="scientific">Peribacillus deserti</name>
    <dbReference type="NCBI Taxonomy" id="673318"/>
    <lineage>
        <taxon>Bacteria</taxon>
        <taxon>Bacillati</taxon>
        <taxon>Bacillota</taxon>
        <taxon>Bacilli</taxon>
        <taxon>Bacillales</taxon>
        <taxon>Bacillaceae</taxon>
        <taxon>Peribacillus</taxon>
    </lineage>
</organism>
<dbReference type="Gene3D" id="3.30.70.1280">
    <property type="entry name" value="SP0830-like domains"/>
    <property type="match status" value="1"/>
</dbReference>
<dbReference type="InterPro" id="IPR012545">
    <property type="entry name" value="DUF1697"/>
</dbReference>
<evidence type="ECO:0000313" key="2">
    <source>
        <dbReference type="Proteomes" id="UP000823486"/>
    </source>
</evidence>
<proteinExistence type="predicted"/>
<dbReference type="PANTHER" id="PTHR36439:SF1">
    <property type="entry name" value="DUF1697 DOMAIN-CONTAINING PROTEIN"/>
    <property type="match status" value="1"/>
</dbReference>